<dbReference type="EMBL" id="CP001279">
    <property type="protein sequence ID" value="ACM92763.1"/>
    <property type="molecule type" value="Genomic_DNA"/>
</dbReference>
<dbReference type="KEGG" id="nam:NAMH_0845"/>
<accession>B9L9E1</accession>
<dbReference type="InterPro" id="IPR046346">
    <property type="entry name" value="Aminoacid_DH-like_N_sf"/>
</dbReference>
<evidence type="ECO:0000259" key="4">
    <source>
        <dbReference type="Pfam" id="PF21074"/>
    </source>
</evidence>
<dbReference type="SUPFAM" id="SSF53223">
    <property type="entry name" value="Aminoacid dehydrogenase-like, N-terminal domain"/>
    <property type="match status" value="1"/>
</dbReference>
<dbReference type="Gene3D" id="3.40.50.10860">
    <property type="entry name" value="Leucine Dehydrogenase, chain A, domain 1"/>
    <property type="match status" value="1"/>
</dbReference>
<dbReference type="Pfam" id="PF21078">
    <property type="entry name" value="GDH_HM3"/>
    <property type="match status" value="1"/>
</dbReference>
<dbReference type="InterPro" id="IPR049056">
    <property type="entry name" value="NAD_Glu_DH_HM3"/>
</dbReference>
<proteinExistence type="predicted"/>
<dbReference type="HOGENOM" id="CLU_003404_2_0_7"/>
<dbReference type="PANTHER" id="PTHR43403:SF1">
    <property type="entry name" value="NAD-SPECIFIC GLUTAMATE DEHYDROGENASE"/>
    <property type="match status" value="1"/>
</dbReference>
<evidence type="ECO:0000256" key="2">
    <source>
        <dbReference type="SAM" id="Coils"/>
    </source>
</evidence>
<dbReference type="InterPro" id="IPR048381">
    <property type="entry name" value="GDH_C"/>
</dbReference>
<evidence type="ECO:0000313" key="6">
    <source>
        <dbReference type="Proteomes" id="UP000000448"/>
    </source>
</evidence>
<feature type="domain" description="NAD-specific glutamate dehydrogenase C-terminal" evidence="4">
    <location>
        <begin position="697"/>
        <end position="840"/>
    </location>
</feature>
<sequence length="1006" mass="117444">MNDLCKQLISKEDYEIPNFNEVYLSFDKNTQTFHIYSKNKLPITTISNLLQNFNISILDSVSFINKNTYVYKIKTDIQHIDTFLKHEKIFLEILEKALLNKIYTLCKLYYMAWEGLTLREISLLRAIIKYQNQLFYEFNENLIISALLNNSKLTKMIIEYFKQKFSTKDLSLEEKIEKEIKNISNLNEDKIFRVLFTIVKNTVRTNYFLNKETISFKVLTQNFKNILFGMQPNIESYVYHNDFNGIHLRMSKISRGGLRWSDRPHDFRDEIKDLMITQEAKNALIIPEGAKGGFVIFKNNISKKDFKKYYSLFIDALLDLIDVGDVELVKYDENDFYFVVAADKGTSSMSDVANEIAIKRGYFLKDAFASGGSTGYSHKELGITAKGAIHTTNRFFIERGQNIYTDKLSVVGVGSMRGDVFGNGMLLNKNFLLLGAISHSEIFIDPNPDPKIAYEERKRLFENSLSWKDYDKSKISKGGGVFKRDEKSITLSPEIKELLNTKEESLSAEELAKRLLRLKVDLLYFGGIGTYVKSSEEQNLHISDKQNANIRVNANEINAFAICEGANLALTMQGRYEYALKGGKINLDAIDNSAGVNISDYEVNLKIILNSLIDKNKLTENEKIKILKEIQNDVIDKVLQNNFEHALLLSLDEKKIYKEKLIKVLEILEKNTDYFKRKNYNMPKNSEIETLYQNTHVIRPALAIVMLYSKIFLKKYILESNVLDSNYYDKFLKEYFPESFFNKFEHEIFSHPLKKEIIATQIANKIINAHGIGFISDYHEKSFKYKIESYLIMNELINADVLRKEIIQNVNDVNKQYDLLIDVEQTIKFAVKWMVKSLENSNIKPLLFITYKDDLRKLINQQNELEIYEKWKDFYKFLPAMFMIKHEYNLDLKTILNLFKLIITKFKINTILKTIKSIKPKNRLDKNLKEEVERLIEYFVITFAKEVINSSDFNAKNLKRSFDNYIKRKNDEYEDIIEEIKKIKKEKKSLTLLSHIANSLILQLLK</sequence>
<dbReference type="RefSeq" id="WP_015901815.1">
    <property type="nucleotide sequence ID" value="NC_012115.1"/>
</dbReference>
<dbReference type="GO" id="GO:0004352">
    <property type="term" value="F:glutamate dehydrogenase (NAD+) activity"/>
    <property type="evidence" value="ECO:0007669"/>
    <property type="project" value="InterPro"/>
</dbReference>
<dbReference type="OrthoDB" id="9758052at2"/>
<name>B9L9E1_NAUPA</name>
<keyword evidence="6" id="KW-1185">Reference proteome</keyword>
<dbReference type="SUPFAM" id="SSF51735">
    <property type="entry name" value="NAD(P)-binding Rossmann-fold domains"/>
    <property type="match status" value="1"/>
</dbReference>
<dbReference type="GO" id="GO:0004069">
    <property type="term" value="F:L-aspartate:2-oxoglutarate aminotransferase activity"/>
    <property type="evidence" value="ECO:0007669"/>
    <property type="project" value="InterPro"/>
</dbReference>
<dbReference type="STRING" id="598659.NAMH_0845"/>
<dbReference type="Gene3D" id="3.40.50.720">
    <property type="entry name" value="NAD(P)-binding Rossmann-like Domain"/>
    <property type="match status" value="1"/>
</dbReference>
<protein>
    <submittedName>
        <fullName evidence="5">NAD-glutamate dehydrogenase family protein</fullName>
    </submittedName>
</protein>
<dbReference type="AlphaFoldDB" id="B9L9E1"/>
<dbReference type="InterPro" id="IPR036291">
    <property type="entry name" value="NAD(P)-bd_dom_sf"/>
</dbReference>
<gene>
    <name evidence="5" type="ordered locus">NAMH_0845</name>
</gene>
<feature type="domain" description="NAD-glutamate dehydrogenase catalytic" evidence="3">
    <location>
        <begin position="175"/>
        <end position="650"/>
    </location>
</feature>
<dbReference type="Proteomes" id="UP000000448">
    <property type="component" value="Chromosome"/>
</dbReference>
<keyword evidence="2" id="KW-0175">Coiled coil</keyword>
<dbReference type="PANTHER" id="PTHR43403">
    <property type="entry name" value="NAD-SPECIFIC GLUTAMATE DEHYDROGENASE"/>
    <property type="match status" value="1"/>
</dbReference>
<dbReference type="Pfam" id="PF21074">
    <property type="entry name" value="GDH_C"/>
    <property type="match status" value="1"/>
</dbReference>
<organism evidence="5 6">
    <name type="scientific">Nautilia profundicola (strain ATCC BAA-1463 / DSM 18972 / AmH)</name>
    <dbReference type="NCBI Taxonomy" id="598659"/>
    <lineage>
        <taxon>Bacteria</taxon>
        <taxon>Pseudomonadati</taxon>
        <taxon>Campylobacterota</taxon>
        <taxon>Epsilonproteobacteria</taxon>
        <taxon>Nautiliales</taxon>
        <taxon>Nautiliaceae</taxon>
        <taxon>Nautilia</taxon>
    </lineage>
</organism>
<dbReference type="eggNOG" id="COG2902">
    <property type="taxonomic scope" value="Bacteria"/>
</dbReference>
<evidence type="ECO:0000259" key="3">
    <source>
        <dbReference type="Pfam" id="PF05088"/>
    </source>
</evidence>
<dbReference type="Pfam" id="PF05088">
    <property type="entry name" value="Bac_GDH_CD"/>
    <property type="match status" value="1"/>
</dbReference>
<dbReference type="InterPro" id="IPR028971">
    <property type="entry name" value="NAD-GDH_cat"/>
</dbReference>
<feature type="coiled-coil region" evidence="2">
    <location>
        <begin position="966"/>
        <end position="993"/>
    </location>
</feature>
<dbReference type="InterPro" id="IPR007780">
    <property type="entry name" value="NAD_Glu_DH_bac"/>
</dbReference>
<evidence type="ECO:0000313" key="5">
    <source>
        <dbReference type="EMBL" id="ACM92763.1"/>
    </source>
</evidence>
<keyword evidence="1" id="KW-0560">Oxidoreductase</keyword>
<dbReference type="GO" id="GO:0006538">
    <property type="term" value="P:L-glutamate catabolic process"/>
    <property type="evidence" value="ECO:0007669"/>
    <property type="project" value="InterPro"/>
</dbReference>
<reference evidence="5 6" key="1">
    <citation type="journal article" date="2009" name="PLoS Genet.">
        <title>Adaptations to submarine hydrothermal environments exemplified by the genome of Nautilia profundicola.</title>
        <authorList>
            <person name="Campbell B.J."/>
            <person name="Smith J.L."/>
            <person name="Hanson T.E."/>
            <person name="Klotz M.G."/>
            <person name="Stein L.Y."/>
            <person name="Lee C.K."/>
            <person name="Wu D."/>
            <person name="Robinson J.M."/>
            <person name="Khouri H.M."/>
            <person name="Eisen J.A."/>
            <person name="Cary S.C."/>
        </authorList>
    </citation>
    <scope>NUCLEOTIDE SEQUENCE [LARGE SCALE GENOMIC DNA]</scope>
    <source>
        <strain evidence="6">ATCC BAA-1463 / DSM 18972 / AmH</strain>
    </source>
</reference>
<evidence type="ECO:0000256" key="1">
    <source>
        <dbReference type="ARBA" id="ARBA00023002"/>
    </source>
</evidence>